<dbReference type="InterPro" id="IPR045864">
    <property type="entry name" value="aa-tRNA-synth_II/BPL/LPL"/>
</dbReference>
<dbReference type="Gene3D" id="3.30.930.10">
    <property type="entry name" value="Bira Bifunctional Protein, Domain 2"/>
    <property type="match status" value="1"/>
</dbReference>
<evidence type="ECO:0000256" key="4">
    <source>
        <dbReference type="ARBA" id="ARBA00022840"/>
    </source>
</evidence>
<dbReference type="PANTHER" id="PTHR11778">
    <property type="entry name" value="SERYL-TRNA SYNTHETASE"/>
    <property type="match status" value="1"/>
</dbReference>
<dbReference type="PRINTS" id="PR00981">
    <property type="entry name" value="TRNASYNTHSER"/>
</dbReference>
<dbReference type="GO" id="GO:0005524">
    <property type="term" value="F:ATP binding"/>
    <property type="evidence" value="ECO:0007669"/>
    <property type="project" value="UniProtKB-KW"/>
</dbReference>
<evidence type="ECO:0000259" key="11">
    <source>
        <dbReference type="PROSITE" id="PS50862"/>
    </source>
</evidence>
<evidence type="ECO:0000256" key="8">
    <source>
        <dbReference type="PIRSR" id="PIRSR001529-1"/>
    </source>
</evidence>
<keyword evidence="4 9" id="KW-0067">ATP-binding</keyword>
<sequence>MLDIKFIRENIELVKTNSKNRLAQVDIDQLLAVDEKRRALELKIDDLRAKRNAVSKNKPTPEEIAEMKSVGVEIEKLEAELVPVLADFRELWLAVPNLTHPAVVVSSRESDNPVLSTFLEPTKFDFLAKDHVELAELNDLIDFDRATKVSGAKFYYLKNAAARLEFGLIQYALDVAERHGFTPFSTPDLAKREVLEGLGFNPRGDSTQVYNIEGTDLSLVGTAEITMGGYHKDEVLTEAELPKKYVAVSHCFRTEAGSYSKFSKGIFRVHQFTKIEMFQYVLPANSETAHQEILAVEREIFEGLKIPFRVVDHCTADLGGPAIRTFDLEAWMPGKPNEDGTMPARQQGGGDWAEITSTSNCTDYQARGLNIKYKKADGTKEYVHMLNGTAIAIGRAIIAILENFQTKTGTVIIPEVLRPYLGGLSEISPPEVKPQGEAKPK</sequence>
<evidence type="ECO:0000256" key="9">
    <source>
        <dbReference type="PIRSR" id="PIRSR001529-2"/>
    </source>
</evidence>
<dbReference type="PROSITE" id="PS50862">
    <property type="entry name" value="AA_TRNA_LIGASE_II"/>
    <property type="match status" value="1"/>
</dbReference>
<feature type="binding site" evidence="8">
    <location>
        <position position="387"/>
    </location>
    <ligand>
        <name>L-serine</name>
        <dbReference type="ChEBI" id="CHEBI:33384"/>
    </ligand>
</feature>
<dbReference type="GO" id="GO:0005737">
    <property type="term" value="C:cytoplasm"/>
    <property type="evidence" value="ECO:0007669"/>
    <property type="project" value="UniProtKB-UniRule"/>
</dbReference>
<evidence type="ECO:0000256" key="3">
    <source>
        <dbReference type="ARBA" id="ARBA00022741"/>
    </source>
</evidence>
<dbReference type="STRING" id="1802689.A3F25_03125"/>
<feature type="binding site" evidence="8">
    <location>
        <position position="253"/>
    </location>
    <ligand>
        <name>L-serine</name>
        <dbReference type="ChEBI" id="CHEBI:33384"/>
    </ligand>
</feature>
<evidence type="ECO:0000256" key="1">
    <source>
        <dbReference type="ARBA" id="ARBA00012840"/>
    </source>
</evidence>
<keyword evidence="5" id="KW-0648">Protein biosynthesis</keyword>
<dbReference type="InterPro" id="IPR006195">
    <property type="entry name" value="aa-tRNA-synth_II"/>
</dbReference>
<protein>
    <recommendedName>
        <fullName evidence="1 7">Serine--tRNA ligase</fullName>
        <ecNumber evidence="1 7">6.1.1.11</ecNumber>
    </recommendedName>
</protein>
<dbReference type="InterPro" id="IPR002314">
    <property type="entry name" value="aa-tRNA-synt_IIb"/>
</dbReference>
<feature type="binding site" evidence="9">
    <location>
        <begin position="253"/>
        <end position="255"/>
    </location>
    <ligand>
        <name>ATP</name>
        <dbReference type="ChEBI" id="CHEBI:30616"/>
    </ligand>
</feature>
<proteinExistence type="predicted"/>
<dbReference type="InterPro" id="IPR033729">
    <property type="entry name" value="SerRS_core"/>
</dbReference>
<evidence type="ECO:0000313" key="12">
    <source>
        <dbReference type="EMBL" id="OGN18771.1"/>
    </source>
</evidence>
<reference evidence="12 13" key="1">
    <citation type="journal article" date="2016" name="Nat. Commun.">
        <title>Thousands of microbial genomes shed light on interconnected biogeochemical processes in an aquifer system.</title>
        <authorList>
            <person name="Anantharaman K."/>
            <person name="Brown C.T."/>
            <person name="Hug L.A."/>
            <person name="Sharon I."/>
            <person name="Castelle C.J."/>
            <person name="Probst A.J."/>
            <person name="Thomas B.C."/>
            <person name="Singh A."/>
            <person name="Wilkins M.J."/>
            <person name="Karaoz U."/>
            <person name="Brodie E.L."/>
            <person name="Williams K.H."/>
            <person name="Hubbard S.S."/>
            <person name="Banfield J.F."/>
        </authorList>
    </citation>
    <scope>NUCLEOTIDE SEQUENCE [LARGE SCALE GENOMIC DNA]</scope>
</reference>
<evidence type="ECO:0000256" key="5">
    <source>
        <dbReference type="ARBA" id="ARBA00022917"/>
    </source>
</evidence>
<name>A0A1F8G0J9_9BACT</name>
<evidence type="ECO:0000256" key="2">
    <source>
        <dbReference type="ARBA" id="ARBA00022598"/>
    </source>
</evidence>
<dbReference type="CDD" id="cd00770">
    <property type="entry name" value="SerRS_core"/>
    <property type="match status" value="1"/>
</dbReference>
<feature type="binding site" evidence="8">
    <location>
        <position position="222"/>
    </location>
    <ligand>
        <name>L-serine</name>
        <dbReference type="ChEBI" id="CHEBI:33384"/>
    </ligand>
</feature>
<dbReference type="Pfam" id="PF00587">
    <property type="entry name" value="tRNA-synt_2b"/>
    <property type="match status" value="1"/>
</dbReference>
<comment type="caution">
    <text evidence="12">The sequence shown here is derived from an EMBL/GenBank/DDBJ whole genome shotgun (WGS) entry which is preliminary data.</text>
</comment>
<dbReference type="EMBL" id="MGKD01000031">
    <property type="protein sequence ID" value="OGN18771.1"/>
    <property type="molecule type" value="Genomic_DNA"/>
</dbReference>
<feature type="binding site" evidence="9">
    <location>
        <begin position="354"/>
        <end position="357"/>
    </location>
    <ligand>
        <name>ATP</name>
        <dbReference type="ChEBI" id="CHEBI:30616"/>
    </ligand>
</feature>
<evidence type="ECO:0000256" key="6">
    <source>
        <dbReference type="ARBA" id="ARBA00023146"/>
    </source>
</evidence>
<accession>A0A1F8G0J9</accession>
<feature type="binding site" evidence="9">
    <location>
        <begin position="269"/>
        <end position="272"/>
    </location>
    <ligand>
        <name>ATP</name>
        <dbReference type="ChEBI" id="CHEBI:30616"/>
    </ligand>
</feature>
<dbReference type="InterPro" id="IPR015866">
    <property type="entry name" value="Ser-tRNA-synth_1_N"/>
</dbReference>
<organism evidence="12 13">
    <name type="scientific">Candidatus Yanofskybacteria bacterium RIFCSPHIGHO2_12_FULL_45_19b</name>
    <dbReference type="NCBI Taxonomy" id="1802689"/>
    <lineage>
        <taxon>Bacteria</taxon>
        <taxon>Candidatus Yanofskyibacteriota</taxon>
    </lineage>
</organism>
<feature type="site" description="Important for serine binding" evidence="8">
    <location>
        <position position="389"/>
    </location>
</feature>
<keyword evidence="2 12" id="KW-0436">Ligase</keyword>
<dbReference type="AlphaFoldDB" id="A0A1F8G0J9"/>
<dbReference type="Pfam" id="PF02403">
    <property type="entry name" value="Seryl_tRNA_N"/>
    <property type="match status" value="1"/>
</dbReference>
<dbReference type="PIRSF" id="PIRSF001529">
    <property type="entry name" value="Ser-tRNA-synth_IIa"/>
    <property type="match status" value="1"/>
</dbReference>
<evidence type="ECO:0000256" key="7">
    <source>
        <dbReference type="NCBIfam" id="TIGR00414"/>
    </source>
</evidence>
<dbReference type="Proteomes" id="UP000177478">
    <property type="component" value="Unassembled WGS sequence"/>
</dbReference>
<dbReference type="InterPro" id="IPR010978">
    <property type="entry name" value="tRNA-bd_arm"/>
</dbReference>
<dbReference type="InterPro" id="IPR002317">
    <property type="entry name" value="Ser-tRNA-ligase_type_1"/>
</dbReference>
<dbReference type="SUPFAM" id="SSF55681">
    <property type="entry name" value="Class II aaRS and biotin synthetases"/>
    <property type="match status" value="1"/>
</dbReference>
<dbReference type="GO" id="GO:0004828">
    <property type="term" value="F:serine-tRNA ligase activity"/>
    <property type="evidence" value="ECO:0007669"/>
    <property type="project" value="UniProtKB-UniRule"/>
</dbReference>
<keyword evidence="10" id="KW-0175">Coiled coil</keyword>
<feature type="domain" description="Aminoacyl-transfer RNA synthetases class-II family profile" evidence="11">
    <location>
        <begin position="130"/>
        <end position="414"/>
    </location>
</feature>
<dbReference type="InterPro" id="IPR042103">
    <property type="entry name" value="SerRS_1_N_sf"/>
</dbReference>
<gene>
    <name evidence="12" type="ORF">A3F25_03125</name>
</gene>
<dbReference type="NCBIfam" id="TIGR00414">
    <property type="entry name" value="serS"/>
    <property type="match status" value="1"/>
</dbReference>
<feature type="coiled-coil region" evidence="10">
    <location>
        <begin position="30"/>
        <end position="57"/>
    </location>
</feature>
<dbReference type="Gene3D" id="1.10.287.40">
    <property type="entry name" value="Serine-tRNA synthetase, tRNA binding domain"/>
    <property type="match status" value="1"/>
</dbReference>
<evidence type="ECO:0000256" key="10">
    <source>
        <dbReference type="SAM" id="Coils"/>
    </source>
</evidence>
<keyword evidence="3" id="KW-0547">Nucleotide-binding</keyword>
<dbReference type="EC" id="6.1.1.11" evidence="1 7"/>
<keyword evidence="6" id="KW-0030">Aminoacyl-tRNA synthetase</keyword>
<dbReference type="GO" id="GO:0006434">
    <property type="term" value="P:seryl-tRNA aminoacylation"/>
    <property type="evidence" value="ECO:0007669"/>
    <property type="project" value="UniProtKB-UniRule"/>
</dbReference>
<feature type="binding site" evidence="8">
    <location>
        <position position="276"/>
    </location>
    <ligand>
        <name>L-serine</name>
        <dbReference type="ChEBI" id="CHEBI:33384"/>
    </ligand>
</feature>
<dbReference type="SUPFAM" id="SSF46589">
    <property type="entry name" value="tRNA-binding arm"/>
    <property type="match status" value="1"/>
</dbReference>
<evidence type="ECO:0000313" key="13">
    <source>
        <dbReference type="Proteomes" id="UP000177478"/>
    </source>
</evidence>